<keyword evidence="2" id="KW-0378">Hydrolase</keyword>
<proteinExistence type="inferred from homology"/>
<dbReference type="PANTHER" id="PTHR10655:SF17">
    <property type="entry name" value="LYSOPHOSPHOLIPASE-LIKE PROTEIN 1"/>
    <property type="match status" value="1"/>
</dbReference>
<accession>A0A0J1FYR5</accession>
<evidence type="ECO:0000256" key="2">
    <source>
        <dbReference type="ARBA" id="ARBA00022801"/>
    </source>
</evidence>
<dbReference type="EMBL" id="AEJF01000107">
    <property type="protein sequence ID" value="KLU25093.1"/>
    <property type="molecule type" value="Genomic_DNA"/>
</dbReference>
<evidence type="ECO:0000259" key="3">
    <source>
        <dbReference type="Pfam" id="PF02230"/>
    </source>
</evidence>
<dbReference type="InterPro" id="IPR029058">
    <property type="entry name" value="AB_hydrolase_fold"/>
</dbReference>
<keyword evidence="5" id="KW-1185">Reference proteome</keyword>
<comment type="caution">
    <text evidence="4">The sequence shown here is derived from an EMBL/GenBank/DDBJ whole genome shotgun (WGS) entry which is preliminary data.</text>
</comment>
<name>A0A0J1FYR5_9BURK</name>
<dbReference type="PANTHER" id="PTHR10655">
    <property type="entry name" value="LYSOPHOSPHOLIPASE-RELATED"/>
    <property type="match status" value="1"/>
</dbReference>
<dbReference type="Proteomes" id="UP000035963">
    <property type="component" value="Unassembled WGS sequence"/>
</dbReference>
<evidence type="ECO:0000313" key="4">
    <source>
        <dbReference type="EMBL" id="KLU25093.1"/>
    </source>
</evidence>
<dbReference type="GO" id="GO:0016787">
    <property type="term" value="F:hydrolase activity"/>
    <property type="evidence" value="ECO:0007669"/>
    <property type="project" value="UniProtKB-KW"/>
</dbReference>
<dbReference type="InterPro" id="IPR050565">
    <property type="entry name" value="LYPA1-2/EST-like"/>
</dbReference>
<gene>
    <name evidence="4" type="ORF">EOS_16780</name>
</gene>
<organism evidence="4 5">
    <name type="scientific">Caballeronia mineralivorans PML1(12)</name>
    <dbReference type="NCBI Taxonomy" id="908627"/>
    <lineage>
        <taxon>Bacteria</taxon>
        <taxon>Pseudomonadati</taxon>
        <taxon>Pseudomonadota</taxon>
        <taxon>Betaproteobacteria</taxon>
        <taxon>Burkholderiales</taxon>
        <taxon>Burkholderiaceae</taxon>
        <taxon>Caballeronia</taxon>
    </lineage>
</organism>
<dbReference type="InterPro" id="IPR003140">
    <property type="entry name" value="PLipase/COase/thioEstase"/>
</dbReference>
<reference evidence="4 5" key="1">
    <citation type="journal article" date="2015" name="Genome Announc.">
        <title>Draft Genome Sequence of Burkholderia sp. Strain PML1(12), an Ectomycorrhizosphere-Inhabiting Bacterium with Effective Mineral-Weathering Ability.</title>
        <authorList>
            <person name="Uroz S."/>
            <person name="Oger P."/>
        </authorList>
    </citation>
    <scope>NUCLEOTIDE SEQUENCE [LARGE SCALE GENOMIC DNA]</scope>
    <source>
        <strain evidence="5">PML1(12)</strain>
    </source>
</reference>
<dbReference type="Gene3D" id="3.40.50.1820">
    <property type="entry name" value="alpha/beta hydrolase"/>
    <property type="match status" value="1"/>
</dbReference>
<comment type="similarity">
    <text evidence="1">Belongs to the AB hydrolase superfamily. AB hydrolase 2 family.</text>
</comment>
<protein>
    <submittedName>
        <fullName evidence="4">Phospholipase</fullName>
    </submittedName>
</protein>
<feature type="domain" description="Phospholipase/carboxylesterase/thioesterase" evidence="3">
    <location>
        <begin position="23"/>
        <end position="216"/>
    </location>
</feature>
<evidence type="ECO:0000313" key="5">
    <source>
        <dbReference type="Proteomes" id="UP000035963"/>
    </source>
</evidence>
<dbReference type="Pfam" id="PF02230">
    <property type="entry name" value="Abhydrolase_2"/>
    <property type="match status" value="1"/>
</dbReference>
<dbReference type="AlphaFoldDB" id="A0A0J1FYR5"/>
<evidence type="ECO:0000256" key="1">
    <source>
        <dbReference type="ARBA" id="ARBA00006499"/>
    </source>
</evidence>
<sequence length="224" mass="24146">MMNVLHEDAASGLAFRLRPAAGQPAARLFLLHGVGGNETNLLPLADTIDQRVQVVFVRGPLELGSGQYAWFDVRFGSQGPVINAAQADESRLSLLRLVRAMASTDANASVPVLMAGFSQGGILSASVALSSPEDVERFAVLSGRILPELEPHLAPAEKLARLSAFISHGRLDDKLPVKFAEHAHSWLTRLGVPHEMHLYSVGHTLTGDIVGDFSRWVSQQTNLV</sequence>
<dbReference type="PATRIC" id="fig|908627.4.peg.3761"/>
<dbReference type="SUPFAM" id="SSF53474">
    <property type="entry name" value="alpha/beta-Hydrolases"/>
    <property type="match status" value="1"/>
</dbReference>